<dbReference type="EMBL" id="JAGYWB010000007">
    <property type="protein sequence ID" value="KAI0516095.1"/>
    <property type="molecule type" value="Genomic_DNA"/>
</dbReference>
<reference evidence="2" key="1">
    <citation type="journal article" date="2022" name="Front. Genet.">
        <title>Chromosome-Scale Assembly of the Dendrobium nobile Genome Provides Insights Into the Molecular Mechanism of the Biosynthesis of the Medicinal Active Ingredient of Dendrobium.</title>
        <authorList>
            <person name="Xu Q."/>
            <person name="Niu S.-C."/>
            <person name="Li K.-L."/>
            <person name="Zheng P.-J."/>
            <person name="Zhang X.-J."/>
            <person name="Jia Y."/>
            <person name="Liu Y."/>
            <person name="Niu Y.-X."/>
            <person name="Yu L.-H."/>
            <person name="Chen D.-F."/>
            <person name="Zhang G.-Q."/>
        </authorList>
    </citation>
    <scope>NUCLEOTIDE SEQUENCE</scope>
    <source>
        <tissue evidence="2">Leaf</tissue>
    </source>
</reference>
<accession>A0A8T3BNY5</accession>
<dbReference type="PANTHER" id="PTHR46609:SF6">
    <property type="entry name" value="EXONUCLEASE, PHAGE-TYPE_RECB, C-TERMINAL DOMAIN-CONTAINING PROTEIN-RELATED"/>
    <property type="match status" value="1"/>
</dbReference>
<dbReference type="Gene3D" id="3.90.320.10">
    <property type="match status" value="1"/>
</dbReference>
<proteinExistence type="predicted"/>
<dbReference type="Pfam" id="PF09588">
    <property type="entry name" value="YqaJ"/>
    <property type="match status" value="1"/>
</dbReference>
<dbReference type="PANTHER" id="PTHR46609">
    <property type="entry name" value="EXONUCLEASE, PHAGE-TYPE/RECB, C-TERMINAL DOMAIN-CONTAINING PROTEIN"/>
    <property type="match status" value="1"/>
</dbReference>
<evidence type="ECO:0000259" key="1">
    <source>
        <dbReference type="Pfam" id="PF09588"/>
    </source>
</evidence>
<dbReference type="SUPFAM" id="SSF52980">
    <property type="entry name" value="Restriction endonuclease-like"/>
    <property type="match status" value="1"/>
</dbReference>
<keyword evidence="3" id="KW-1185">Reference proteome</keyword>
<organism evidence="2 3">
    <name type="scientific">Dendrobium nobile</name>
    <name type="common">Orchid</name>
    <dbReference type="NCBI Taxonomy" id="94219"/>
    <lineage>
        <taxon>Eukaryota</taxon>
        <taxon>Viridiplantae</taxon>
        <taxon>Streptophyta</taxon>
        <taxon>Embryophyta</taxon>
        <taxon>Tracheophyta</taxon>
        <taxon>Spermatophyta</taxon>
        <taxon>Magnoliopsida</taxon>
        <taxon>Liliopsida</taxon>
        <taxon>Asparagales</taxon>
        <taxon>Orchidaceae</taxon>
        <taxon>Epidendroideae</taxon>
        <taxon>Malaxideae</taxon>
        <taxon>Dendrobiinae</taxon>
        <taxon>Dendrobium</taxon>
    </lineage>
</organism>
<dbReference type="CDD" id="cd22343">
    <property type="entry name" value="PDDEXK_lambda_exonuclease-like"/>
    <property type="match status" value="1"/>
</dbReference>
<dbReference type="InterPro" id="IPR019080">
    <property type="entry name" value="YqaJ_viral_recombinase"/>
</dbReference>
<dbReference type="Proteomes" id="UP000829196">
    <property type="component" value="Unassembled WGS sequence"/>
</dbReference>
<gene>
    <name evidence="2" type="ORF">KFK09_008767</name>
</gene>
<dbReference type="InterPro" id="IPR011604">
    <property type="entry name" value="PDDEXK-like_dom_sf"/>
</dbReference>
<dbReference type="InterPro" id="IPR011335">
    <property type="entry name" value="Restrct_endonuc-II-like"/>
</dbReference>
<dbReference type="GO" id="GO:0006281">
    <property type="term" value="P:DNA repair"/>
    <property type="evidence" value="ECO:0007669"/>
    <property type="project" value="UniProtKB-ARBA"/>
</dbReference>
<dbReference type="NCBIfam" id="TIGR03033">
    <property type="entry name" value="phage_rel_nuc"/>
    <property type="match status" value="1"/>
</dbReference>
<comment type="caution">
    <text evidence="2">The sequence shown here is derived from an EMBL/GenBank/DDBJ whole genome shotgun (WGS) entry which is preliminary data.</text>
</comment>
<sequence>MRLASAHSSYVSFGLNRPNASNVFDHIPLRAGSLAVSFTGAAGIRSACAAFSNRSVHNFCRANRLNRISSSSFLSVGVMTHAFLARSKLILSKKNYEGYIPGTFTSSLLQPSHSSLPVPSHLTSFDPPQRSEEWFTLRKDKLTTSSFSTALGFWKGNRRSELWQQKVFSPESNILEAAAVAAMNWGVVNEAAAIECYKGMTGQEVSFLGFAVHAEATSGWLGASPDGLVGCYPNAGILEVKCPYNKGKPELGLPWQAVPYYYMPQVQGQMEIMDRNWVDMYCWTPNGSVVFRIFRDLEYWELMHQMLQDFWWGSVVPARQALMMGNEGEAKSYEPKPRHDLTGRIIGKSRKLAAQAKMLCRDIGGHVEFFK</sequence>
<dbReference type="OrthoDB" id="421276at2759"/>
<dbReference type="AlphaFoldDB" id="A0A8T3BNY5"/>
<feature type="domain" description="YqaJ viral recombinase" evidence="1">
    <location>
        <begin position="133"/>
        <end position="272"/>
    </location>
</feature>
<evidence type="ECO:0000313" key="2">
    <source>
        <dbReference type="EMBL" id="KAI0516095.1"/>
    </source>
</evidence>
<protein>
    <recommendedName>
        <fullName evidence="1">YqaJ viral recombinase domain-containing protein</fullName>
    </recommendedName>
</protein>
<dbReference type="InterPro" id="IPR017482">
    <property type="entry name" value="Lambda-type_endonuclease"/>
</dbReference>
<name>A0A8T3BNY5_DENNO</name>
<dbReference type="InterPro" id="IPR051703">
    <property type="entry name" value="NF-kappa-B_Signaling_Reg"/>
</dbReference>
<evidence type="ECO:0000313" key="3">
    <source>
        <dbReference type="Proteomes" id="UP000829196"/>
    </source>
</evidence>